<dbReference type="OrthoDB" id="763883at2"/>
<dbReference type="RefSeq" id="WP_090246862.1">
    <property type="nucleotide sequence ID" value="NZ_FPAS01000001.1"/>
</dbReference>
<dbReference type="InterPro" id="IPR055166">
    <property type="entry name" value="Transc_reg_Sar_Rot_HTH"/>
</dbReference>
<dbReference type="Pfam" id="PF22381">
    <property type="entry name" value="Staph_reg_Sar_Rot"/>
    <property type="match status" value="1"/>
</dbReference>
<feature type="domain" description="HTH marR-type" evidence="4">
    <location>
        <begin position="1"/>
        <end position="146"/>
    </location>
</feature>
<dbReference type="GO" id="GO:0006950">
    <property type="term" value="P:response to stress"/>
    <property type="evidence" value="ECO:0007669"/>
    <property type="project" value="TreeGrafter"/>
</dbReference>
<dbReference type="Gene3D" id="1.10.10.10">
    <property type="entry name" value="Winged helix-like DNA-binding domain superfamily/Winged helix DNA-binding domain"/>
    <property type="match status" value="1"/>
</dbReference>
<evidence type="ECO:0000259" key="4">
    <source>
        <dbReference type="PROSITE" id="PS50995"/>
    </source>
</evidence>
<evidence type="ECO:0000313" key="5">
    <source>
        <dbReference type="EMBL" id="SFT50263.1"/>
    </source>
</evidence>
<keyword evidence="1" id="KW-0805">Transcription regulation</keyword>
<evidence type="ECO:0000256" key="2">
    <source>
        <dbReference type="ARBA" id="ARBA00023125"/>
    </source>
</evidence>
<protein>
    <submittedName>
        <fullName evidence="5">DNA-binding transcriptional regulator, MarR family</fullName>
    </submittedName>
</protein>
<dbReference type="GO" id="GO:0003677">
    <property type="term" value="F:DNA binding"/>
    <property type="evidence" value="ECO:0007669"/>
    <property type="project" value="UniProtKB-KW"/>
</dbReference>
<keyword evidence="2 5" id="KW-0238">DNA-binding</keyword>
<keyword evidence="6" id="KW-1185">Reference proteome</keyword>
<dbReference type="SMART" id="SM00347">
    <property type="entry name" value="HTH_MARR"/>
    <property type="match status" value="1"/>
</dbReference>
<dbReference type="PANTHER" id="PTHR33164:SF43">
    <property type="entry name" value="HTH-TYPE TRANSCRIPTIONAL REPRESSOR YETL"/>
    <property type="match status" value="1"/>
</dbReference>
<dbReference type="STRING" id="477690.SAMN05216474_0922"/>
<dbReference type="SUPFAM" id="SSF46785">
    <property type="entry name" value="Winged helix' DNA-binding domain"/>
    <property type="match status" value="1"/>
</dbReference>
<evidence type="ECO:0000313" key="6">
    <source>
        <dbReference type="Proteomes" id="UP000236454"/>
    </source>
</evidence>
<dbReference type="Proteomes" id="UP000236454">
    <property type="component" value="Unassembled WGS sequence"/>
</dbReference>
<evidence type="ECO:0000256" key="3">
    <source>
        <dbReference type="ARBA" id="ARBA00023163"/>
    </source>
</evidence>
<keyword evidence="3" id="KW-0804">Transcription</keyword>
<dbReference type="GO" id="GO:0003700">
    <property type="term" value="F:DNA-binding transcription factor activity"/>
    <property type="evidence" value="ECO:0007669"/>
    <property type="project" value="InterPro"/>
</dbReference>
<dbReference type="InterPro" id="IPR000835">
    <property type="entry name" value="HTH_MarR-typ"/>
</dbReference>
<dbReference type="InterPro" id="IPR036388">
    <property type="entry name" value="WH-like_DNA-bd_sf"/>
</dbReference>
<dbReference type="InterPro" id="IPR039422">
    <property type="entry name" value="MarR/SlyA-like"/>
</dbReference>
<reference evidence="5 6" key="1">
    <citation type="submission" date="2016-10" db="EMBL/GenBank/DDBJ databases">
        <authorList>
            <person name="de Groot N.N."/>
        </authorList>
    </citation>
    <scope>NUCLEOTIDE SEQUENCE [LARGE SCALE GENOMIC DNA]</scope>
    <source>
        <strain evidence="5 6">CGMCC 1.7005</strain>
    </source>
</reference>
<accession>A0A1I6YIF4</accession>
<evidence type="ECO:0000256" key="1">
    <source>
        <dbReference type="ARBA" id="ARBA00023015"/>
    </source>
</evidence>
<dbReference type="AlphaFoldDB" id="A0A1I6YIF4"/>
<gene>
    <name evidence="5" type="ORF">SAMN05216474_0922</name>
</gene>
<dbReference type="PANTHER" id="PTHR33164">
    <property type="entry name" value="TRANSCRIPTIONAL REGULATOR, MARR FAMILY"/>
    <property type="match status" value="1"/>
</dbReference>
<organism evidence="5 6">
    <name type="scientific">Lishizhenia tianjinensis</name>
    <dbReference type="NCBI Taxonomy" id="477690"/>
    <lineage>
        <taxon>Bacteria</taxon>
        <taxon>Pseudomonadati</taxon>
        <taxon>Bacteroidota</taxon>
        <taxon>Flavobacteriia</taxon>
        <taxon>Flavobacteriales</taxon>
        <taxon>Crocinitomicaceae</taxon>
        <taxon>Lishizhenia</taxon>
    </lineage>
</organism>
<dbReference type="EMBL" id="FPAS01000001">
    <property type="protein sequence ID" value="SFT50263.1"/>
    <property type="molecule type" value="Genomic_DNA"/>
</dbReference>
<sequence length="150" mass="17359">MKIEELVNSRFKNSTHKAVINIKYTANWLAAQYNCKLSDFGLSLPQFNVMRILRGAGEEINVKLVKERMIEKSPNTTRLFDKLVEKEYIARRRCEHDRRVVFLQITQAGLDVLAEIDVILSKINHEKNLTDQEAETLSILLDKLRGCDVQ</sequence>
<dbReference type="InterPro" id="IPR036390">
    <property type="entry name" value="WH_DNA-bd_sf"/>
</dbReference>
<dbReference type="PROSITE" id="PS50995">
    <property type="entry name" value="HTH_MARR_2"/>
    <property type="match status" value="1"/>
</dbReference>
<proteinExistence type="predicted"/>
<name>A0A1I6YIF4_9FLAO</name>